<proteinExistence type="predicted"/>
<evidence type="ECO:0000256" key="1">
    <source>
        <dbReference type="SAM" id="MobiDB-lite"/>
    </source>
</evidence>
<feature type="compositionally biased region" description="Basic and acidic residues" evidence="1">
    <location>
        <begin position="34"/>
        <end position="46"/>
    </location>
</feature>
<reference evidence="2" key="2">
    <citation type="journal article" date="2015" name="Data Brief">
        <title>Shoot transcriptome of the giant reed, Arundo donax.</title>
        <authorList>
            <person name="Barrero R.A."/>
            <person name="Guerrero F.D."/>
            <person name="Moolhuijzen P."/>
            <person name="Goolsby J.A."/>
            <person name="Tidwell J."/>
            <person name="Bellgard S.E."/>
            <person name="Bellgard M.I."/>
        </authorList>
    </citation>
    <scope>NUCLEOTIDE SEQUENCE</scope>
    <source>
        <tissue evidence="2">Shoot tissue taken approximately 20 cm above the soil surface</tissue>
    </source>
</reference>
<dbReference type="EMBL" id="GBRH01159703">
    <property type="protein sequence ID" value="JAE38193.1"/>
    <property type="molecule type" value="Transcribed_RNA"/>
</dbReference>
<sequence length="52" mass="5355">MASTSYAGDVGGSGAKGVVADETLPASSSYQGSHDAELDDRSRPFTEEGLYN</sequence>
<accession>A0A0A9HZ58</accession>
<name>A0A0A9HZ58_ARUDO</name>
<protein>
    <submittedName>
        <fullName evidence="2">Uncharacterized protein</fullName>
    </submittedName>
</protein>
<reference evidence="2" key="1">
    <citation type="submission" date="2014-09" db="EMBL/GenBank/DDBJ databases">
        <authorList>
            <person name="Magalhaes I.L.F."/>
            <person name="Oliveira U."/>
            <person name="Santos F.R."/>
            <person name="Vidigal T.H.D.A."/>
            <person name="Brescovit A.D."/>
            <person name="Santos A.J."/>
        </authorList>
    </citation>
    <scope>NUCLEOTIDE SEQUENCE</scope>
    <source>
        <tissue evidence="2">Shoot tissue taken approximately 20 cm above the soil surface</tissue>
    </source>
</reference>
<evidence type="ECO:0000313" key="2">
    <source>
        <dbReference type="EMBL" id="JAE38193.1"/>
    </source>
</evidence>
<dbReference type="AlphaFoldDB" id="A0A0A9HZ58"/>
<feature type="region of interest" description="Disordered" evidence="1">
    <location>
        <begin position="1"/>
        <end position="52"/>
    </location>
</feature>
<organism evidence="2">
    <name type="scientific">Arundo donax</name>
    <name type="common">Giant reed</name>
    <name type="synonym">Donax arundinaceus</name>
    <dbReference type="NCBI Taxonomy" id="35708"/>
    <lineage>
        <taxon>Eukaryota</taxon>
        <taxon>Viridiplantae</taxon>
        <taxon>Streptophyta</taxon>
        <taxon>Embryophyta</taxon>
        <taxon>Tracheophyta</taxon>
        <taxon>Spermatophyta</taxon>
        <taxon>Magnoliopsida</taxon>
        <taxon>Liliopsida</taxon>
        <taxon>Poales</taxon>
        <taxon>Poaceae</taxon>
        <taxon>PACMAD clade</taxon>
        <taxon>Arundinoideae</taxon>
        <taxon>Arundineae</taxon>
        <taxon>Arundo</taxon>
    </lineage>
</organism>